<dbReference type="InterPro" id="IPR011333">
    <property type="entry name" value="SKP1/BTB/POZ_sf"/>
</dbReference>
<dbReference type="Proteomes" id="UP000663870">
    <property type="component" value="Unassembled WGS sequence"/>
</dbReference>
<feature type="region of interest" description="Disordered" evidence="1">
    <location>
        <begin position="1"/>
        <end position="37"/>
    </location>
</feature>
<dbReference type="EMBL" id="CAJNOO010000798">
    <property type="protein sequence ID" value="CAF1036193.1"/>
    <property type="molecule type" value="Genomic_DNA"/>
</dbReference>
<protein>
    <recommendedName>
        <fullName evidence="2">BTB domain-containing protein</fullName>
    </recommendedName>
</protein>
<dbReference type="Pfam" id="PF20871">
    <property type="entry name" value="KCTD1-15_CTD"/>
    <property type="match status" value="1"/>
</dbReference>
<dbReference type="Proteomes" id="UP000663823">
    <property type="component" value="Unassembled WGS sequence"/>
</dbReference>
<evidence type="ECO:0000313" key="3">
    <source>
        <dbReference type="EMBL" id="CAF1036193.1"/>
    </source>
</evidence>
<evidence type="ECO:0000259" key="2">
    <source>
        <dbReference type="SMART" id="SM00225"/>
    </source>
</evidence>
<dbReference type="AlphaFoldDB" id="A0A818ZY12"/>
<feature type="compositionally biased region" description="Polar residues" evidence="1">
    <location>
        <begin position="89"/>
        <end position="118"/>
    </location>
</feature>
<evidence type="ECO:0000313" key="5">
    <source>
        <dbReference type="EMBL" id="CAF3775431.1"/>
    </source>
</evidence>
<dbReference type="Gene3D" id="3.30.710.10">
    <property type="entry name" value="Potassium Channel Kv1.1, Chain A"/>
    <property type="match status" value="1"/>
</dbReference>
<gene>
    <name evidence="4" type="ORF">JXQ802_LOCUS16216</name>
    <name evidence="5" type="ORF">OTI717_LOCUS16891</name>
    <name evidence="3" type="ORF">RFH988_LOCUS15976</name>
</gene>
<dbReference type="GO" id="GO:0051260">
    <property type="term" value="P:protein homooligomerization"/>
    <property type="evidence" value="ECO:0007669"/>
    <property type="project" value="InterPro"/>
</dbReference>
<dbReference type="PANTHER" id="PTHR14499:SF67">
    <property type="entry name" value="BTB_POZ DOMAIN-CONTAINING PROTEIN TIWAZ"/>
    <property type="match status" value="1"/>
</dbReference>
<evidence type="ECO:0000313" key="7">
    <source>
        <dbReference type="Proteomes" id="UP000663870"/>
    </source>
</evidence>
<feature type="compositionally biased region" description="Low complexity" evidence="1">
    <location>
        <begin position="11"/>
        <end position="23"/>
    </location>
</feature>
<dbReference type="EMBL" id="CAJNOL010000389">
    <property type="protein sequence ID" value="CAF1042353.1"/>
    <property type="molecule type" value="Genomic_DNA"/>
</dbReference>
<dbReference type="SUPFAM" id="SSF54695">
    <property type="entry name" value="POZ domain"/>
    <property type="match status" value="1"/>
</dbReference>
<name>A0A818ZY12_9BILA</name>
<feature type="compositionally biased region" description="Basic and acidic residues" evidence="1">
    <location>
        <begin position="1"/>
        <end position="10"/>
    </location>
</feature>
<sequence>MNNDIIERHSSSVSPKVSSSMIIPKHEPIENDFSQNNKRRFIEHHSYDTDTIISNKRQMATKKHQHLDNTQSKFVNGNNDEQRQKQNESHLTTNSPKITNQKLVSNGGTNDISSNIQTKPRFLDGNSDNTIIRPQVSSSPLGIPRPANPSRFTAPVHIDVGGTIFTSSLETLTRYPDSRLSKLFNGTIPIVLDTLKQHYFIDRDGKLFRYILNYMRYGSLTLSDNFPELSALLEEARYFELTPLINAIEERLNQNKLLKNTKQQRQQQQQLLLNNHDVLLLNISQNRVLISGNITLIHDLFPEIQEQQQQQTTPIHAHVERNQFIRFALNAFINLTQLEIFQRLFDSYFIIVASTCGTTMDTMTQFSEYVFSRSKSNHL</sequence>
<evidence type="ECO:0000313" key="6">
    <source>
        <dbReference type="Proteomes" id="UP000663823"/>
    </source>
</evidence>
<reference evidence="5" key="1">
    <citation type="submission" date="2021-02" db="EMBL/GenBank/DDBJ databases">
        <authorList>
            <person name="Nowell W R."/>
        </authorList>
    </citation>
    <scope>NUCLEOTIDE SEQUENCE</scope>
</reference>
<feature type="compositionally biased region" description="Polar residues" evidence="1">
    <location>
        <begin position="68"/>
        <end position="79"/>
    </location>
</feature>
<feature type="domain" description="BTB" evidence="2">
    <location>
        <begin position="154"/>
        <end position="256"/>
    </location>
</feature>
<proteinExistence type="predicted"/>
<accession>A0A818ZY12</accession>
<organism evidence="5 6">
    <name type="scientific">Rotaria sordida</name>
    <dbReference type="NCBI Taxonomy" id="392033"/>
    <lineage>
        <taxon>Eukaryota</taxon>
        <taxon>Metazoa</taxon>
        <taxon>Spiralia</taxon>
        <taxon>Gnathifera</taxon>
        <taxon>Rotifera</taxon>
        <taxon>Eurotatoria</taxon>
        <taxon>Bdelloidea</taxon>
        <taxon>Philodinida</taxon>
        <taxon>Philodinidae</taxon>
        <taxon>Rotaria</taxon>
    </lineage>
</organism>
<evidence type="ECO:0000313" key="4">
    <source>
        <dbReference type="EMBL" id="CAF1042353.1"/>
    </source>
</evidence>
<dbReference type="InterPro" id="IPR048595">
    <property type="entry name" value="KCTD1-15-like_C"/>
</dbReference>
<dbReference type="EMBL" id="CAJOAX010002163">
    <property type="protein sequence ID" value="CAF3775431.1"/>
    <property type="molecule type" value="Genomic_DNA"/>
</dbReference>
<dbReference type="SMART" id="SM00225">
    <property type="entry name" value="BTB"/>
    <property type="match status" value="1"/>
</dbReference>
<dbReference type="Proteomes" id="UP000663882">
    <property type="component" value="Unassembled WGS sequence"/>
</dbReference>
<dbReference type="InterPro" id="IPR003131">
    <property type="entry name" value="T1-type_BTB"/>
</dbReference>
<feature type="region of interest" description="Disordered" evidence="1">
    <location>
        <begin position="58"/>
        <end position="128"/>
    </location>
</feature>
<dbReference type="OrthoDB" id="2414723at2759"/>
<keyword evidence="7" id="KW-1185">Reference proteome</keyword>
<dbReference type="Pfam" id="PF02214">
    <property type="entry name" value="BTB_2"/>
    <property type="match status" value="1"/>
</dbReference>
<evidence type="ECO:0000256" key="1">
    <source>
        <dbReference type="SAM" id="MobiDB-lite"/>
    </source>
</evidence>
<dbReference type="PANTHER" id="PTHR14499">
    <property type="entry name" value="POTASSIUM CHANNEL TETRAMERIZATION DOMAIN-CONTAINING"/>
    <property type="match status" value="1"/>
</dbReference>
<comment type="caution">
    <text evidence="5">The sequence shown here is derived from an EMBL/GenBank/DDBJ whole genome shotgun (WGS) entry which is preliminary data.</text>
</comment>
<dbReference type="InterPro" id="IPR000210">
    <property type="entry name" value="BTB/POZ_dom"/>
</dbReference>